<reference evidence="1 2" key="1">
    <citation type="submission" date="2015-01" db="EMBL/GenBank/DDBJ databases">
        <title>Evolution of Trichinella species and genotypes.</title>
        <authorList>
            <person name="Korhonen P.K."/>
            <person name="Edoardo P."/>
            <person name="Giuseppe L.R."/>
            <person name="Gasser R.B."/>
        </authorList>
    </citation>
    <scope>NUCLEOTIDE SEQUENCE [LARGE SCALE GENOMIC DNA]</scope>
    <source>
        <strain evidence="1">ISS2496</strain>
    </source>
</reference>
<evidence type="ECO:0000313" key="2">
    <source>
        <dbReference type="Proteomes" id="UP000054783"/>
    </source>
</evidence>
<name>A0A0V0Z925_9BILA</name>
<evidence type="ECO:0000313" key="1">
    <source>
        <dbReference type="EMBL" id="KRY09065.1"/>
    </source>
</evidence>
<comment type="caution">
    <text evidence="1">The sequence shown here is derived from an EMBL/GenBank/DDBJ whole genome shotgun (WGS) entry which is preliminary data.</text>
</comment>
<gene>
    <name evidence="1" type="ORF">T12_4203</name>
</gene>
<dbReference type="EMBL" id="JYDQ01000293">
    <property type="protein sequence ID" value="KRY09065.1"/>
    <property type="molecule type" value="Genomic_DNA"/>
</dbReference>
<dbReference type="Proteomes" id="UP000054783">
    <property type="component" value="Unassembled WGS sequence"/>
</dbReference>
<keyword evidence="2" id="KW-1185">Reference proteome</keyword>
<dbReference type="AlphaFoldDB" id="A0A0V0Z925"/>
<proteinExistence type="predicted"/>
<protein>
    <submittedName>
        <fullName evidence="1">Uncharacterized protein</fullName>
    </submittedName>
</protein>
<organism evidence="1 2">
    <name type="scientific">Trichinella patagoniensis</name>
    <dbReference type="NCBI Taxonomy" id="990121"/>
    <lineage>
        <taxon>Eukaryota</taxon>
        <taxon>Metazoa</taxon>
        <taxon>Ecdysozoa</taxon>
        <taxon>Nematoda</taxon>
        <taxon>Enoplea</taxon>
        <taxon>Dorylaimia</taxon>
        <taxon>Trichinellida</taxon>
        <taxon>Trichinellidae</taxon>
        <taxon>Trichinella</taxon>
    </lineage>
</organism>
<accession>A0A0V0Z925</accession>
<sequence length="348" mass="40008">MTKQVSKKILPEFRYIKNRTLQKTGKSPEAEESVDEVEASSLYTAIVDIGVSSKLRFFHIVCRVLIYTTALCVIFRINLNYHSVVPDLHKSNLIVNSTEHNGYAVKLAVADPAEILLQNECQTAKGRLYSGSHYSDSNSISSPEFSFILLRTVTITHLHGMLEGAIQTHQPQREYQTEQAKKIFICLRFKYCSSKRQVTIFSARQTKYLFARNVSSFMNMVIWPLSEIIAFPIASHEMQKGILVQRENEEMTNCPQLQVSKKILPEFRYIKNRTLQKTGKSPEAEESVDEVEASSLYTAIVDMLYWKWRFFKIAFFPHCMPGAHLHYSSLRDLPDKFELSFCRSVHGT</sequence>